<accession>A0ABV7G0U8</accession>
<dbReference type="SUPFAM" id="SSF63829">
    <property type="entry name" value="Calcium-dependent phosphotriesterase"/>
    <property type="match status" value="1"/>
</dbReference>
<dbReference type="PANTHER" id="PTHR47572:SF5">
    <property type="entry name" value="BLR2277 PROTEIN"/>
    <property type="match status" value="1"/>
</dbReference>
<name>A0ABV7G0U8_9PROT</name>
<dbReference type="PANTHER" id="PTHR47572">
    <property type="entry name" value="LIPOPROTEIN-RELATED"/>
    <property type="match status" value="1"/>
</dbReference>
<dbReference type="Proteomes" id="UP001595593">
    <property type="component" value="Unassembled WGS sequence"/>
</dbReference>
<keyword evidence="3" id="KW-1185">Reference proteome</keyword>
<feature type="domain" description="SMP-30/Gluconolactonase/LRE-like region" evidence="1">
    <location>
        <begin position="45"/>
        <end position="284"/>
    </location>
</feature>
<dbReference type="PRINTS" id="PR01790">
    <property type="entry name" value="SMP30FAMILY"/>
</dbReference>
<dbReference type="InterPro" id="IPR013658">
    <property type="entry name" value="SGL"/>
</dbReference>
<dbReference type="Pfam" id="PF08450">
    <property type="entry name" value="SGL"/>
    <property type="match status" value="1"/>
</dbReference>
<proteinExistence type="predicted"/>
<comment type="caution">
    <text evidence="2">The sequence shown here is derived from an EMBL/GenBank/DDBJ whole genome shotgun (WGS) entry which is preliminary data.</text>
</comment>
<sequence>MSFFAPPPRLETEVFTRLPDRFRQARRTAWSDANRAGRPVDSFLEGPSFDRQGRLYVTDIPFGRIFRISPEGEWEQVAQYDGWPNGLKIHRDGRIFITDYKHGIMLLDPSSGRVTPFLDTVRSESFKGVNDLVFGPRGELYFTDQGQTGLQDPSGRVYRLGTDDRLDCLIDTVPSPNGIVVAPDGSFLLVAVTRANQIWRLPLHSDGSVTKASIFCHLHGGPSGPDGLALDAEGCLLVAHTGFSTVWRLSPRAEPLARIASCAGWSTTNLAFGGAGGLTLFVTESETGSILRIVLPHQDSLSTPMPGKGHLIGRLAGGPPGP</sequence>
<evidence type="ECO:0000259" key="1">
    <source>
        <dbReference type="Pfam" id="PF08450"/>
    </source>
</evidence>
<gene>
    <name evidence="2" type="ORF">ACFOD4_10480</name>
</gene>
<dbReference type="EMBL" id="JBHRTN010000009">
    <property type="protein sequence ID" value="MFC3125488.1"/>
    <property type="molecule type" value="Genomic_DNA"/>
</dbReference>
<evidence type="ECO:0000313" key="3">
    <source>
        <dbReference type="Proteomes" id="UP001595593"/>
    </source>
</evidence>
<dbReference type="InterPro" id="IPR051262">
    <property type="entry name" value="SMP-30/CGR1_Lactonase"/>
</dbReference>
<dbReference type="RefSeq" id="WP_379596214.1">
    <property type="nucleotide sequence ID" value="NZ_JBHRTN010000009.1"/>
</dbReference>
<organism evidence="2 3">
    <name type="scientific">Teichococcus globiformis</name>
    <dbReference type="NCBI Taxonomy" id="2307229"/>
    <lineage>
        <taxon>Bacteria</taxon>
        <taxon>Pseudomonadati</taxon>
        <taxon>Pseudomonadota</taxon>
        <taxon>Alphaproteobacteria</taxon>
        <taxon>Acetobacterales</taxon>
        <taxon>Roseomonadaceae</taxon>
        <taxon>Roseomonas</taxon>
    </lineage>
</organism>
<evidence type="ECO:0000313" key="2">
    <source>
        <dbReference type="EMBL" id="MFC3125488.1"/>
    </source>
</evidence>
<protein>
    <submittedName>
        <fullName evidence="2">SMP-30/gluconolactonase/LRE family protein</fullName>
    </submittedName>
</protein>
<reference evidence="3" key="1">
    <citation type="journal article" date="2019" name="Int. J. Syst. Evol. Microbiol.">
        <title>The Global Catalogue of Microorganisms (GCM) 10K type strain sequencing project: providing services to taxonomists for standard genome sequencing and annotation.</title>
        <authorList>
            <consortium name="The Broad Institute Genomics Platform"/>
            <consortium name="The Broad Institute Genome Sequencing Center for Infectious Disease"/>
            <person name="Wu L."/>
            <person name="Ma J."/>
        </authorList>
    </citation>
    <scope>NUCLEOTIDE SEQUENCE [LARGE SCALE GENOMIC DNA]</scope>
    <source>
        <strain evidence="3">KCTC 52094</strain>
    </source>
</reference>
<dbReference type="InterPro" id="IPR011042">
    <property type="entry name" value="6-blade_b-propeller_TolB-like"/>
</dbReference>
<dbReference type="Gene3D" id="2.120.10.30">
    <property type="entry name" value="TolB, C-terminal domain"/>
    <property type="match status" value="1"/>
</dbReference>
<dbReference type="InterPro" id="IPR005511">
    <property type="entry name" value="SMP-30"/>
</dbReference>